<dbReference type="FunFam" id="2.70.50.30:FF:000001">
    <property type="entry name" value="Rho GDP-dissociation inhibitor 1"/>
    <property type="match status" value="1"/>
</dbReference>
<dbReference type="SUPFAM" id="SSF81296">
    <property type="entry name" value="E set domains"/>
    <property type="match status" value="1"/>
</dbReference>
<dbReference type="InterPro" id="IPR024792">
    <property type="entry name" value="RhoGDI_dom_sf"/>
</dbReference>
<comment type="similarity">
    <text evidence="2">Belongs to the Rho GDI family.</text>
</comment>
<dbReference type="GO" id="GO:0005094">
    <property type="term" value="F:Rho GDP-dissociation inhibitor activity"/>
    <property type="evidence" value="ECO:0007669"/>
    <property type="project" value="InterPro"/>
</dbReference>
<dbReference type="InterPro" id="IPR014756">
    <property type="entry name" value="Ig_E-set"/>
</dbReference>
<comment type="caution">
    <text evidence="7">The sequence shown here is derived from an EMBL/GenBank/DDBJ whole genome shotgun (WGS) entry which is preliminary data.</text>
</comment>
<accession>A0AAD9PFH0</accession>
<evidence type="ECO:0000313" key="7">
    <source>
        <dbReference type="EMBL" id="KAK2193744.1"/>
    </source>
</evidence>
<sequence>MAEHDMTEEEVTNYKAPAEKSLDEILNLDTEDESLRKYKETLLGNAASEVFPNDPRRVIVQKLALLVEGRPDMELDLTETMSEIKKKTFILKEGCQYKVKIYFYVQREIVSGLKYIQKSYRKGLQVDKTSYMVGSYGPKMELQSFTTPVDEAPSGLISRGTYNIKSLFTDDDKNEHLKWEWSLEIKKDWK</sequence>
<organism evidence="7 8">
    <name type="scientific">Ridgeia piscesae</name>
    <name type="common">Tubeworm</name>
    <dbReference type="NCBI Taxonomy" id="27915"/>
    <lineage>
        <taxon>Eukaryota</taxon>
        <taxon>Metazoa</taxon>
        <taxon>Spiralia</taxon>
        <taxon>Lophotrochozoa</taxon>
        <taxon>Annelida</taxon>
        <taxon>Polychaeta</taxon>
        <taxon>Sedentaria</taxon>
        <taxon>Canalipalpata</taxon>
        <taxon>Sabellida</taxon>
        <taxon>Siboglinidae</taxon>
        <taxon>Ridgeia</taxon>
    </lineage>
</organism>
<dbReference type="PRINTS" id="PR00492">
    <property type="entry name" value="RHOGDI"/>
</dbReference>
<evidence type="ECO:0000256" key="5">
    <source>
        <dbReference type="ARBA" id="ARBA00073845"/>
    </source>
</evidence>
<dbReference type="PANTHER" id="PTHR10980:SF3">
    <property type="entry name" value="LD16419P"/>
    <property type="match status" value="1"/>
</dbReference>
<dbReference type="Proteomes" id="UP001209878">
    <property type="component" value="Unassembled WGS sequence"/>
</dbReference>
<evidence type="ECO:0000256" key="6">
    <source>
        <dbReference type="ARBA" id="ARBA00080671"/>
    </source>
</evidence>
<keyword evidence="8" id="KW-1185">Reference proteome</keyword>
<evidence type="ECO:0000313" key="8">
    <source>
        <dbReference type="Proteomes" id="UP001209878"/>
    </source>
</evidence>
<protein>
    <recommendedName>
        <fullName evidence="5">Rho GDP-dissociation inhibitor 3</fullName>
    </recommendedName>
    <alternativeName>
        <fullName evidence="6">Rho-GDI gamma</fullName>
    </alternativeName>
</protein>
<comment type="function">
    <text evidence="4">Inhibits GDP/GTP exchange reaction of RhoB. Interacts specifically with the GDP- and GTP-bound forms of post-translationally processed Rhob and Rhog proteins, both of which show a growth-regulated expression in mammalian cells. Stimulates the release of the GDP-bound but not the GTP-bound RhoB protein. Also inhibits the GDP/GTP exchange of RhoB but shows less ability to inhibit the dissociation of prebound GTP.</text>
</comment>
<dbReference type="PANTHER" id="PTHR10980">
    <property type="entry name" value="RHO GDP-DISSOCIATION INHIBITOR"/>
    <property type="match status" value="1"/>
</dbReference>
<evidence type="ECO:0000256" key="2">
    <source>
        <dbReference type="ARBA" id="ARBA00009758"/>
    </source>
</evidence>
<dbReference type="Gene3D" id="2.70.50.30">
    <property type="entry name" value="Coagulation Factor XIII, subunit A, domain 1"/>
    <property type="match status" value="1"/>
</dbReference>
<proteinExistence type="inferred from homology"/>
<dbReference type="EMBL" id="JAODUO010000007">
    <property type="protein sequence ID" value="KAK2193744.1"/>
    <property type="molecule type" value="Genomic_DNA"/>
</dbReference>
<comment type="subcellular location">
    <subcellularLocation>
        <location evidence="1">Cytoplasm</location>
    </subcellularLocation>
</comment>
<dbReference type="GO" id="GO:0005829">
    <property type="term" value="C:cytosol"/>
    <property type="evidence" value="ECO:0007669"/>
    <property type="project" value="TreeGrafter"/>
</dbReference>
<dbReference type="InterPro" id="IPR000406">
    <property type="entry name" value="Rho_GDI"/>
</dbReference>
<dbReference type="Pfam" id="PF02115">
    <property type="entry name" value="Rho_GDI"/>
    <property type="match status" value="1"/>
</dbReference>
<reference evidence="7" key="1">
    <citation type="journal article" date="2023" name="Mol. Biol. Evol.">
        <title>Third-Generation Sequencing Reveals the Adaptive Role of the Epigenome in Three Deep-Sea Polychaetes.</title>
        <authorList>
            <person name="Perez M."/>
            <person name="Aroh O."/>
            <person name="Sun Y."/>
            <person name="Lan Y."/>
            <person name="Juniper S.K."/>
            <person name="Young C.R."/>
            <person name="Angers B."/>
            <person name="Qian P.Y."/>
        </authorList>
    </citation>
    <scope>NUCLEOTIDE SEQUENCE</scope>
    <source>
        <strain evidence="7">R07B-5</strain>
    </source>
</reference>
<gene>
    <name evidence="7" type="ORF">NP493_7g07002</name>
</gene>
<evidence type="ECO:0000256" key="1">
    <source>
        <dbReference type="ARBA" id="ARBA00004496"/>
    </source>
</evidence>
<evidence type="ECO:0000256" key="4">
    <source>
        <dbReference type="ARBA" id="ARBA00053735"/>
    </source>
</evidence>
<dbReference type="AlphaFoldDB" id="A0AAD9PFH0"/>
<keyword evidence="3" id="KW-0963">Cytoplasm</keyword>
<dbReference type="GO" id="GO:0007266">
    <property type="term" value="P:Rho protein signal transduction"/>
    <property type="evidence" value="ECO:0007669"/>
    <property type="project" value="InterPro"/>
</dbReference>
<name>A0AAD9PFH0_RIDPI</name>
<dbReference type="GO" id="GO:0016020">
    <property type="term" value="C:membrane"/>
    <property type="evidence" value="ECO:0007669"/>
    <property type="project" value="TreeGrafter"/>
</dbReference>
<evidence type="ECO:0000256" key="3">
    <source>
        <dbReference type="ARBA" id="ARBA00022490"/>
    </source>
</evidence>